<dbReference type="OrthoDB" id="9815425at2"/>
<dbReference type="HOGENOM" id="CLU_012494_6_4_10"/>
<evidence type="ECO:0000313" key="5">
    <source>
        <dbReference type="Proteomes" id="UP000003844"/>
    </source>
</evidence>
<dbReference type="GO" id="GO:0016787">
    <property type="term" value="F:hydrolase activity"/>
    <property type="evidence" value="ECO:0007669"/>
    <property type="project" value="UniProtKB-KW"/>
</dbReference>
<dbReference type="InterPro" id="IPR050300">
    <property type="entry name" value="GDXG_lipolytic_enzyme"/>
</dbReference>
<dbReference type="PANTHER" id="PTHR48081">
    <property type="entry name" value="AB HYDROLASE SUPERFAMILY PROTEIN C4A8.06C"/>
    <property type="match status" value="1"/>
</dbReference>
<dbReference type="Gene3D" id="3.40.50.1820">
    <property type="entry name" value="alpha/beta hydrolase"/>
    <property type="match status" value="1"/>
</dbReference>
<keyword evidence="2" id="KW-0732">Signal</keyword>
<feature type="signal peptide" evidence="2">
    <location>
        <begin position="1"/>
        <end position="37"/>
    </location>
</feature>
<protein>
    <submittedName>
        <fullName evidence="4">Esterase/lipase</fullName>
    </submittedName>
</protein>
<dbReference type="STRING" id="865937.Gilli_2371"/>
<dbReference type="EMBL" id="JH594606">
    <property type="protein sequence ID" value="EHQ02997.1"/>
    <property type="molecule type" value="Genomic_DNA"/>
</dbReference>
<evidence type="ECO:0000256" key="1">
    <source>
        <dbReference type="ARBA" id="ARBA00022801"/>
    </source>
</evidence>
<reference evidence="5" key="1">
    <citation type="journal article" date="2012" name="Stand. Genomic Sci.">
        <title>Genome sequence of the Antarctic rhodopsins-containing flavobacterium Gillisia limnaea type strain (R-8282(T)).</title>
        <authorList>
            <person name="Riedel T."/>
            <person name="Held B."/>
            <person name="Nolan M."/>
            <person name="Lucas S."/>
            <person name="Lapidus A."/>
            <person name="Tice H."/>
            <person name="Del Rio T.G."/>
            <person name="Cheng J.F."/>
            <person name="Han C."/>
            <person name="Tapia R."/>
            <person name="Goodwin L.A."/>
            <person name="Pitluck S."/>
            <person name="Liolios K."/>
            <person name="Mavromatis K."/>
            <person name="Pagani I."/>
            <person name="Ivanova N."/>
            <person name="Mikhailova N."/>
            <person name="Pati A."/>
            <person name="Chen A."/>
            <person name="Palaniappan K."/>
            <person name="Land M."/>
            <person name="Rohde M."/>
            <person name="Tindall B.J."/>
            <person name="Detter J.C."/>
            <person name="Goker M."/>
            <person name="Bristow J."/>
            <person name="Eisen J.A."/>
            <person name="Markowitz V."/>
            <person name="Hugenholtz P."/>
            <person name="Kyrpides N.C."/>
            <person name="Klenk H.P."/>
            <person name="Woyke T."/>
        </authorList>
    </citation>
    <scope>NUCLEOTIDE SEQUENCE [LARGE SCALE GENOMIC DNA]</scope>
    <source>
        <strain evidence="5">DSM 15749 / LMG 21470 / R-8282</strain>
    </source>
</reference>
<accession>H2BWL9</accession>
<evidence type="ECO:0000313" key="4">
    <source>
        <dbReference type="EMBL" id="EHQ02997.1"/>
    </source>
</evidence>
<feature type="chain" id="PRO_5003560015" evidence="2">
    <location>
        <begin position="38"/>
        <end position="395"/>
    </location>
</feature>
<dbReference type="InterPro" id="IPR013094">
    <property type="entry name" value="AB_hydrolase_3"/>
</dbReference>
<dbReference type="PANTHER" id="PTHR48081:SF8">
    <property type="entry name" value="ALPHA_BETA HYDROLASE FOLD-3 DOMAIN-CONTAINING PROTEIN-RELATED"/>
    <property type="match status" value="1"/>
</dbReference>
<evidence type="ECO:0000256" key="2">
    <source>
        <dbReference type="SAM" id="SignalP"/>
    </source>
</evidence>
<keyword evidence="1" id="KW-0378">Hydrolase</keyword>
<dbReference type="AlphaFoldDB" id="H2BWL9"/>
<proteinExistence type="predicted"/>
<evidence type="ECO:0000259" key="3">
    <source>
        <dbReference type="Pfam" id="PF07859"/>
    </source>
</evidence>
<dbReference type="InterPro" id="IPR029058">
    <property type="entry name" value="AB_hydrolase_fold"/>
</dbReference>
<dbReference type="RefSeq" id="WP_006989305.1">
    <property type="nucleotide sequence ID" value="NZ_JH594606.1"/>
</dbReference>
<organism evidence="4 5">
    <name type="scientific">Gillisia limnaea (strain DSM 15749 / LMG 21470 / R-8282)</name>
    <dbReference type="NCBI Taxonomy" id="865937"/>
    <lineage>
        <taxon>Bacteria</taxon>
        <taxon>Pseudomonadati</taxon>
        <taxon>Bacteroidota</taxon>
        <taxon>Flavobacteriia</taxon>
        <taxon>Flavobacteriales</taxon>
        <taxon>Flavobacteriaceae</taxon>
        <taxon>Gillisia</taxon>
    </lineage>
</organism>
<feature type="domain" description="Alpha/beta hydrolase fold-3" evidence="3">
    <location>
        <begin position="164"/>
        <end position="369"/>
    </location>
</feature>
<dbReference type="eggNOG" id="COG0657">
    <property type="taxonomic scope" value="Bacteria"/>
</dbReference>
<dbReference type="Pfam" id="PF07859">
    <property type="entry name" value="Abhydrolase_3"/>
    <property type="match status" value="1"/>
</dbReference>
<name>H2BWL9_GILLR</name>
<keyword evidence="5" id="KW-1185">Reference proteome</keyword>
<sequence length="395" mass="43770">MNNFKLHQSLFSYKNVLRKTLLASGLALFLIAPNCYSQDKDDKKEMKMKEMKKMDPKAETKVPMKIMPSGSQPDWGPTIDPQMLAVIEQFQSYENPSFKGATGFQYRNIKLPANAVMDLLHKTGIKPMESKVDISHKILPVGDEGVLVRMYKPKNVEKESLPVIVYYHGGGWVIADLDTYEASAVALAEKANAIVVSVAYRQGPEHKFPTAHEDSFNAYKWVVENTAEIGGNPNMIATAGESAGGNLAVAVALMAKDRGVKLPVHIVSVYPIADGDIESPSYEKYANAVPLNKGFMKWFFEQYVPNWSSNNDPLINLIDADLSGLPATTIINAEIDPLENEGKVLAEKMKAAGIDVERKMYEGVTHEFFGMSAVLEQAVDAQKFAVDRLMKTFKK</sequence>
<dbReference type="Proteomes" id="UP000003844">
    <property type="component" value="Unassembled WGS sequence"/>
</dbReference>
<gene>
    <name evidence="4" type="ORF">Gilli_2371</name>
</gene>
<dbReference type="SUPFAM" id="SSF53474">
    <property type="entry name" value="alpha/beta-Hydrolases"/>
    <property type="match status" value="1"/>
</dbReference>